<dbReference type="NCBIfam" id="TIGR01484">
    <property type="entry name" value="HAD-SF-IIB"/>
    <property type="match status" value="1"/>
</dbReference>
<keyword evidence="1" id="KW-0378">Hydrolase</keyword>
<reference evidence="1 2" key="1">
    <citation type="submission" date="2010-11" db="EMBL/GenBank/DDBJ databases">
        <authorList>
            <person name="Weinstock G."/>
            <person name="Sodergren E."/>
            <person name="Clifton S."/>
            <person name="Fulton L."/>
            <person name="Fulton B."/>
            <person name="Courtney L."/>
            <person name="Fronick C."/>
            <person name="Harrison M."/>
            <person name="Strong C."/>
            <person name="Farmer C."/>
            <person name="Delahaunty K."/>
            <person name="Markovic C."/>
            <person name="Hall O."/>
            <person name="Minx P."/>
            <person name="Tomlinson C."/>
            <person name="Mitreva M."/>
            <person name="Hou S."/>
            <person name="Chen J."/>
            <person name="Wollam A."/>
            <person name="Pepin K.H."/>
            <person name="Johnson M."/>
            <person name="Bhonagiri V."/>
            <person name="Zhang X."/>
            <person name="Suruliraj S."/>
            <person name="Warren W."/>
            <person name="Chinwalla A."/>
            <person name="Mardis E.R."/>
            <person name="Wilson R.K."/>
        </authorList>
    </citation>
    <scope>NUCLEOTIDE SEQUENCE [LARGE SCALE GENOMIC DNA]</scope>
    <source>
        <strain evidence="1 2">F0211</strain>
    </source>
</reference>
<dbReference type="Pfam" id="PF08282">
    <property type="entry name" value="Hydrolase_3"/>
    <property type="match status" value="1"/>
</dbReference>
<name>E6J1B4_STRAP</name>
<proteinExistence type="predicted"/>
<dbReference type="InterPro" id="IPR006379">
    <property type="entry name" value="HAD-SF_hydro_IIB"/>
</dbReference>
<dbReference type="SFLD" id="SFLDG01140">
    <property type="entry name" value="C2.B:_Phosphomannomutase_and_P"/>
    <property type="match status" value="1"/>
</dbReference>
<sequence length="283" mass="31769">MIVKGDNMTIKMVVTDMDGTLLDEKGEFDRGRLKNILDELDKREIRFVVATGNEIHRMRLLFGDLLERVTLIAANGARIFDKNEVLLGTCWSQDLVAQVLSYFEGRERDVHLVVTAENGAFVKTGTVFPMIEKVMTAEMAQEFYRKINFVETLRPDDFPQVLKMSMVVNEQVAVQATRQLNQDFADTLNAVTSGYGAIDILQKGIHKAWGLEQLMQKWEIQEQEIMAFGDSENDIEMLQLAGISYAMENADPKTKAVANHLAPANTEAGVLTVLESYLSKGES</sequence>
<dbReference type="PANTHER" id="PTHR10000">
    <property type="entry name" value="PHOSPHOSERINE PHOSPHATASE"/>
    <property type="match status" value="1"/>
</dbReference>
<dbReference type="CDD" id="cd07518">
    <property type="entry name" value="HAD_YbiV-Like"/>
    <property type="match status" value="1"/>
</dbReference>
<dbReference type="AlphaFoldDB" id="E6J1B4"/>
<dbReference type="SFLD" id="SFLDG01144">
    <property type="entry name" value="C2.B.4:_PGP_Like"/>
    <property type="match status" value="1"/>
</dbReference>
<dbReference type="InterPro" id="IPR000150">
    <property type="entry name" value="Cof"/>
</dbReference>
<organism evidence="1 2">
    <name type="scientific">Streptococcus anginosus F0211</name>
    <dbReference type="NCBI Taxonomy" id="706437"/>
    <lineage>
        <taxon>Bacteria</taxon>
        <taxon>Bacillati</taxon>
        <taxon>Bacillota</taxon>
        <taxon>Bacilli</taxon>
        <taxon>Lactobacillales</taxon>
        <taxon>Streptococcaceae</taxon>
        <taxon>Streptococcus</taxon>
        <taxon>Streptococcus anginosus group</taxon>
    </lineage>
</organism>
<evidence type="ECO:0000313" key="2">
    <source>
        <dbReference type="Proteomes" id="UP000002973"/>
    </source>
</evidence>
<dbReference type="PANTHER" id="PTHR10000:SF53">
    <property type="entry name" value="5-AMINO-6-(5-PHOSPHO-D-RIBITYLAMINO)URACIL PHOSPHATASE YBJI-RELATED"/>
    <property type="match status" value="1"/>
</dbReference>
<evidence type="ECO:0000313" key="1">
    <source>
        <dbReference type="EMBL" id="EFU22313.1"/>
    </source>
</evidence>
<comment type="caution">
    <text evidence="1">The sequence shown here is derived from an EMBL/GenBank/DDBJ whole genome shotgun (WGS) entry which is preliminary data.</text>
</comment>
<dbReference type="Gene3D" id="3.40.50.1000">
    <property type="entry name" value="HAD superfamily/HAD-like"/>
    <property type="match status" value="1"/>
</dbReference>
<accession>E6J1B4</accession>
<dbReference type="Proteomes" id="UP000002973">
    <property type="component" value="Unassembled WGS sequence"/>
</dbReference>
<dbReference type="SUPFAM" id="SSF56784">
    <property type="entry name" value="HAD-like"/>
    <property type="match status" value="1"/>
</dbReference>
<dbReference type="EMBL" id="AECT01000018">
    <property type="protein sequence ID" value="EFU22313.1"/>
    <property type="molecule type" value="Genomic_DNA"/>
</dbReference>
<dbReference type="InterPro" id="IPR023214">
    <property type="entry name" value="HAD_sf"/>
</dbReference>
<dbReference type="InterPro" id="IPR036412">
    <property type="entry name" value="HAD-like_sf"/>
</dbReference>
<dbReference type="SFLD" id="SFLDS00003">
    <property type="entry name" value="Haloacid_Dehalogenase"/>
    <property type="match status" value="1"/>
</dbReference>
<protein>
    <submittedName>
        <fullName evidence="1">Cof-like hydrolase</fullName>
    </submittedName>
</protein>
<dbReference type="GO" id="GO:0005829">
    <property type="term" value="C:cytosol"/>
    <property type="evidence" value="ECO:0007669"/>
    <property type="project" value="TreeGrafter"/>
</dbReference>
<dbReference type="GO" id="GO:0016791">
    <property type="term" value="F:phosphatase activity"/>
    <property type="evidence" value="ECO:0007669"/>
    <property type="project" value="TreeGrafter"/>
</dbReference>
<dbReference type="Gene3D" id="3.30.1240.10">
    <property type="match status" value="1"/>
</dbReference>
<dbReference type="eggNOG" id="COG0561">
    <property type="taxonomic scope" value="Bacteria"/>
</dbReference>
<gene>
    <name evidence="1" type="ORF">HMPREF0813_01039</name>
</gene>
<dbReference type="PROSITE" id="PS01229">
    <property type="entry name" value="COF_2"/>
    <property type="match status" value="1"/>
</dbReference>
<dbReference type="NCBIfam" id="TIGR00099">
    <property type="entry name" value="Cof-subfamily"/>
    <property type="match status" value="1"/>
</dbReference>
<dbReference type="GO" id="GO:0000287">
    <property type="term" value="F:magnesium ion binding"/>
    <property type="evidence" value="ECO:0007669"/>
    <property type="project" value="TreeGrafter"/>
</dbReference>